<dbReference type="Proteomes" id="UP000019402">
    <property type="component" value="Unassembled WGS sequence"/>
</dbReference>
<reference evidence="1 2" key="1">
    <citation type="journal article" date="2014" name="Genome Announc.">
        <title>Draft Genome Sequence of Cytophaga fermentans JCM 21142T, a Facultative Anaerobe Isolated from Marine Mud.</title>
        <authorList>
            <person name="Starns D."/>
            <person name="Oshima K."/>
            <person name="Suda W."/>
            <person name="Iino T."/>
            <person name="Yuki M."/>
            <person name="Inoue J."/>
            <person name="Kitamura K."/>
            <person name="Iida T."/>
            <person name="Darby A."/>
            <person name="Hattori M."/>
            <person name="Ohkuma M."/>
        </authorList>
    </citation>
    <scope>NUCLEOTIDE SEQUENCE [LARGE SCALE GENOMIC DNA]</scope>
    <source>
        <strain evidence="1 2">JCM 21142</strain>
    </source>
</reference>
<sequence>MNTQKAVTTTAQNVEDQTISIIRCSEPNEKVKQLYDALKYKYAPFTRKKSVVHKMKIKKSQVATKQESPPI</sequence>
<organism evidence="1 2">
    <name type="scientific">Saccharicrinis fermentans DSM 9555 = JCM 21142</name>
    <dbReference type="NCBI Taxonomy" id="869213"/>
    <lineage>
        <taxon>Bacteria</taxon>
        <taxon>Pseudomonadati</taxon>
        <taxon>Bacteroidota</taxon>
        <taxon>Bacteroidia</taxon>
        <taxon>Marinilabiliales</taxon>
        <taxon>Marinilabiliaceae</taxon>
        <taxon>Saccharicrinis</taxon>
    </lineage>
</organism>
<protein>
    <submittedName>
        <fullName evidence="1">Uncharacterized protein</fullName>
    </submittedName>
</protein>
<proteinExistence type="predicted"/>
<evidence type="ECO:0000313" key="2">
    <source>
        <dbReference type="Proteomes" id="UP000019402"/>
    </source>
</evidence>
<dbReference type="AlphaFoldDB" id="W7XYX4"/>
<dbReference type="EMBL" id="BAMD01000032">
    <property type="protein sequence ID" value="GAF03860.1"/>
    <property type="molecule type" value="Genomic_DNA"/>
</dbReference>
<gene>
    <name evidence="1" type="ORF">JCM21142_72548</name>
</gene>
<comment type="caution">
    <text evidence="1">The sequence shown here is derived from an EMBL/GenBank/DDBJ whole genome shotgun (WGS) entry which is preliminary data.</text>
</comment>
<name>W7XYX4_9BACT</name>
<keyword evidence="2" id="KW-1185">Reference proteome</keyword>
<evidence type="ECO:0000313" key="1">
    <source>
        <dbReference type="EMBL" id="GAF03860.1"/>
    </source>
</evidence>
<accession>W7XYX4</accession>